<sequence length="122" mass="14352">MKKILYVIPIVFFIIFVAWGFIFINIENTRVFNDGIANQNIDYAKMKDLGVDFKLFTKDKSEIKIYHRTKNEFYMEVGRYEINFNESRFKKGLINFIDGFQYSLSKVGNIIGDGLKKIESII</sequence>
<keyword evidence="1" id="KW-0812">Transmembrane</keyword>
<dbReference type="EMBL" id="FQZB01000003">
    <property type="protein sequence ID" value="SHI38251.1"/>
    <property type="molecule type" value="Genomic_DNA"/>
</dbReference>
<keyword evidence="1" id="KW-1133">Transmembrane helix</keyword>
<dbReference type="AlphaFoldDB" id="A0A1M6AP92"/>
<evidence type="ECO:0000313" key="3">
    <source>
        <dbReference type="Proteomes" id="UP000184310"/>
    </source>
</evidence>
<dbReference type="Proteomes" id="UP000184310">
    <property type="component" value="Unassembled WGS sequence"/>
</dbReference>
<proteinExistence type="predicted"/>
<dbReference type="OrthoDB" id="1932130at2"/>
<gene>
    <name evidence="2" type="ORF">SAMN02745163_00139</name>
</gene>
<keyword evidence="3" id="KW-1185">Reference proteome</keyword>
<accession>A0A1M6AP92</accession>
<protein>
    <submittedName>
        <fullName evidence="2">Uncharacterized protein</fullName>
    </submittedName>
</protein>
<dbReference type="RefSeq" id="WP_072984266.1">
    <property type="nucleotide sequence ID" value="NZ_FQZB01000003.1"/>
</dbReference>
<keyword evidence="1" id="KW-0472">Membrane</keyword>
<feature type="transmembrane region" description="Helical" evidence="1">
    <location>
        <begin position="6"/>
        <end position="26"/>
    </location>
</feature>
<reference evidence="2 3" key="1">
    <citation type="submission" date="2016-11" db="EMBL/GenBank/DDBJ databases">
        <authorList>
            <person name="Jaros S."/>
            <person name="Januszkiewicz K."/>
            <person name="Wedrychowicz H."/>
        </authorList>
    </citation>
    <scope>NUCLEOTIDE SEQUENCE [LARGE SCALE GENOMIC DNA]</scope>
    <source>
        <strain evidence="2 3">DSM 21758</strain>
    </source>
</reference>
<organism evidence="2 3">
    <name type="scientific">Clostridium cavendishii DSM 21758</name>
    <dbReference type="NCBI Taxonomy" id="1121302"/>
    <lineage>
        <taxon>Bacteria</taxon>
        <taxon>Bacillati</taxon>
        <taxon>Bacillota</taxon>
        <taxon>Clostridia</taxon>
        <taxon>Eubacteriales</taxon>
        <taxon>Clostridiaceae</taxon>
        <taxon>Clostridium</taxon>
    </lineage>
</organism>
<evidence type="ECO:0000313" key="2">
    <source>
        <dbReference type="EMBL" id="SHI38251.1"/>
    </source>
</evidence>
<name>A0A1M6AP92_9CLOT</name>
<evidence type="ECO:0000256" key="1">
    <source>
        <dbReference type="SAM" id="Phobius"/>
    </source>
</evidence>
<dbReference type="STRING" id="1121302.SAMN02745163_00139"/>